<dbReference type="Gene3D" id="1.10.510.10">
    <property type="entry name" value="Transferase(Phosphotransferase) domain 1"/>
    <property type="match status" value="1"/>
</dbReference>
<keyword evidence="2" id="KW-0547">Nucleotide-binding</keyword>
<evidence type="ECO:0000256" key="2">
    <source>
        <dbReference type="ARBA" id="ARBA00022741"/>
    </source>
</evidence>
<dbReference type="Proteomes" id="UP000297872">
    <property type="component" value="Unassembled WGS sequence"/>
</dbReference>
<accession>A0A4Y8VCG4</accession>
<dbReference type="GO" id="GO:0004674">
    <property type="term" value="F:protein serine/threonine kinase activity"/>
    <property type="evidence" value="ECO:0007669"/>
    <property type="project" value="UniProtKB-KW"/>
</dbReference>
<feature type="transmembrane region" description="Helical" evidence="6">
    <location>
        <begin position="247"/>
        <end position="267"/>
    </location>
</feature>
<evidence type="ECO:0000256" key="5">
    <source>
        <dbReference type="SAM" id="MobiDB-lite"/>
    </source>
</evidence>
<feature type="domain" description="Protein kinase" evidence="7">
    <location>
        <begin position="18"/>
        <end position="266"/>
    </location>
</feature>
<dbReference type="AlphaFoldDB" id="A0A4Y8VCG4"/>
<dbReference type="CDD" id="cd14014">
    <property type="entry name" value="STKc_PknB_like"/>
    <property type="match status" value="1"/>
</dbReference>
<keyword evidence="9" id="KW-1185">Reference proteome</keyword>
<evidence type="ECO:0000313" key="8">
    <source>
        <dbReference type="EMBL" id="TFH77817.1"/>
    </source>
</evidence>
<dbReference type="PANTHER" id="PTHR43289">
    <property type="entry name" value="MITOGEN-ACTIVATED PROTEIN KINASE KINASE KINASE 20-RELATED"/>
    <property type="match status" value="1"/>
</dbReference>
<proteinExistence type="predicted"/>
<keyword evidence="6" id="KW-0812">Transmembrane</keyword>
<feature type="region of interest" description="Disordered" evidence="5">
    <location>
        <begin position="293"/>
        <end position="318"/>
    </location>
</feature>
<gene>
    <name evidence="8" type="ORF">EXN75_12200</name>
</gene>
<dbReference type="EMBL" id="SGVY01000036">
    <property type="protein sequence ID" value="TFH77817.1"/>
    <property type="molecule type" value="Genomic_DNA"/>
</dbReference>
<dbReference type="Pfam" id="PF00069">
    <property type="entry name" value="Pkinase"/>
    <property type="match status" value="1"/>
</dbReference>
<dbReference type="PROSITE" id="PS50011">
    <property type="entry name" value="PROTEIN_KINASE_DOM"/>
    <property type="match status" value="1"/>
</dbReference>
<comment type="caution">
    <text evidence="8">The sequence shown here is derived from an EMBL/GenBank/DDBJ whole genome shotgun (WGS) entry which is preliminary data.</text>
</comment>
<evidence type="ECO:0000313" key="9">
    <source>
        <dbReference type="Proteomes" id="UP000297872"/>
    </source>
</evidence>
<dbReference type="GeneID" id="302996039"/>
<dbReference type="InterPro" id="IPR008271">
    <property type="entry name" value="Ser/Thr_kinase_AS"/>
</dbReference>
<organism evidence="8 9">
    <name type="scientific">Segatella hominis</name>
    <dbReference type="NCBI Taxonomy" id="2518605"/>
    <lineage>
        <taxon>Bacteria</taxon>
        <taxon>Pseudomonadati</taxon>
        <taxon>Bacteroidota</taxon>
        <taxon>Bacteroidia</taxon>
        <taxon>Bacteroidales</taxon>
        <taxon>Prevotellaceae</taxon>
        <taxon>Segatella</taxon>
    </lineage>
</organism>
<evidence type="ECO:0000256" key="6">
    <source>
        <dbReference type="SAM" id="Phobius"/>
    </source>
</evidence>
<keyword evidence="3 8" id="KW-0418">Kinase</keyword>
<reference evidence="8 9" key="1">
    <citation type="submission" date="2019-02" db="EMBL/GenBank/DDBJ databases">
        <title>Draft Genome Sequence of the Prevotella sp. BCRC 81118, Isolated from Human Feces.</title>
        <authorList>
            <person name="Huang C.-H."/>
        </authorList>
    </citation>
    <scope>NUCLEOTIDE SEQUENCE [LARGE SCALE GENOMIC DNA]</scope>
    <source>
        <strain evidence="8 9">BCRC 81118</strain>
    </source>
</reference>
<dbReference type="RefSeq" id="WP_134844039.1">
    <property type="nucleotide sequence ID" value="NZ_SGVY01000036.1"/>
</dbReference>
<dbReference type="InterPro" id="IPR011009">
    <property type="entry name" value="Kinase-like_dom_sf"/>
</dbReference>
<keyword evidence="1" id="KW-0808">Transferase</keyword>
<dbReference type="PROSITE" id="PS00108">
    <property type="entry name" value="PROTEIN_KINASE_ST"/>
    <property type="match status" value="1"/>
</dbReference>
<evidence type="ECO:0000256" key="4">
    <source>
        <dbReference type="ARBA" id="ARBA00022840"/>
    </source>
</evidence>
<dbReference type="InterPro" id="IPR000719">
    <property type="entry name" value="Prot_kinase_dom"/>
</dbReference>
<evidence type="ECO:0000256" key="1">
    <source>
        <dbReference type="ARBA" id="ARBA00022679"/>
    </source>
</evidence>
<keyword evidence="6" id="KW-1133">Transmembrane helix</keyword>
<evidence type="ECO:0000259" key="7">
    <source>
        <dbReference type="PROSITE" id="PS50011"/>
    </source>
</evidence>
<keyword evidence="4" id="KW-0067">ATP-binding</keyword>
<keyword evidence="6" id="KW-0472">Membrane</keyword>
<dbReference type="SMART" id="SM00220">
    <property type="entry name" value="S_TKc"/>
    <property type="match status" value="1"/>
</dbReference>
<dbReference type="GO" id="GO:0005524">
    <property type="term" value="F:ATP binding"/>
    <property type="evidence" value="ECO:0007669"/>
    <property type="project" value="UniProtKB-KW"/>
</dbReference>
<dbReference type="OrthoDB" id="9813021at2"/>
<keyword evidence="8" id="KW-0723">Serine/threonine-protein kinase</keyword>
<protein>
    <submittedName>
        <fullName evidence="8">Serine/threonine protein kinase</fullName>
    </submittedName>
</protein>
<sequence>MDSYSGIIIEESRRSEQFSDFTPIPCKGFNLLCKAKRYGRWWVLKGLKEPYRQDENYKNLLHKEFDILISLQHPYIVSAYSMEEIPEMGTCIVMEWIDGITLEHWSGKKTEGEGIFLQLLDAVHYIHAKQIVHRDLKPSNIIITHNGNHVKLIDFGLSDTDDFAILKQPAGTPGYISPEQIISRQADIRNDIFSIGCILEKILPGKPYTAIIKRCKAPIAQRYANVDELKADFMAHRNRHLSVIKRIAIAAFVFIILLGFISYPLLYQQEKSISITPAHHEAKKDTVIRQQAGDAAPLSESKHSQQPAAAEPSSASHLQSAELISKGKKTIDKMWKESGIDTIQSVVKKSEAFNQFVDKSNEFITTTYPQTFSKDIAGKADIIYELSSYTAERYVKPTLSRFQSSK</sequence>
<evidence type="ECO:0000256" key="3">
    <source>
        <dbReference type="ARBA" id="ARBA00022777"/>
    </source>
</evidence>
<dbReference type="SUPFAM" id="SSF56112">
    <property type="entry name" value="Protein kinase-like (PK-like)"/>
    <property type="match status" value="1"/>
</dbReference>
<dbReference type="PANTHER" id="PTHR43289:SF6">
    <property type="entry name" value="SERINE_THREONINE-PROTEIN KINASE NEKL-3"/>
    <property type="match status" value="1"/>
</dbReference>
<feature type="compositionally biased region" description="Low complexity" evidence="5">
    <location>
        <begin position="304"/>
        <end position="316"/>
    </location>
</feature>
<name>A0A4Y8VCG4_9BACT</name>